<gene>
    <name evidence="1" type="ORF">KL86PLE_100754</name>
</gene>
<organism evidence="1">
    <name type="scientific">uncultured Pleomorphomonas sp</name>
    <dbReference type="NCBI Taxonomy" id="442121"/>
    <lineage>
        <taxon>Bacteria</taxon>
        <taxon>Pseudomonadati</taxon>
        <taxon>Pseudomonadota</taxon>
        <taxon>Alphaproteobacteria</taxon>
        <taxon>Hyphomicrobiales</taxon>
        <taxon>Pleomorphomonadaceae</taxon>
        <taxon>Pleomorphomonas</taxon>
        <taxon>environmental samples</taxon>
    </lineage>
</organism>
<sequence>MDCNDYLQSVGLGQSSSKSSASGSAGATGGAEIVVTAAFDLPSLYSLRRLISTALYKTLSGLKRSQICSFAEDPSGILRRCVRREGCN</sequence>
<dbReference type="AlphaFoldDB" id="A0A212L5Q9"/>
<proteinExistence type="predicted"/>
<evidence type="ECO:0000313" key="1">
    <source>
        <dbReference type="EMBL" id="SCM72903.1"/>
    </source>
</evidence>
<name>A0A212L5Q9_9HYPH</name>
<reference evidence="1" key="1">
    <citation type="submission" date="2016-08" db="EMBL/GenBank/DDBJ databases">
        <authorList>
            <person name="Seilhamer J.J."/>
        </authorList>
    </citation>
    <scope>NUCLEOTIDE SEQUENCE</scope>
    <source>
        <strain evidence="1">86</strain>
    </source>
</reference>
<dbReference type="EMBL" id="FMJD01000002">
    <property type="protein sequence ID" value="SCM72903.1"/>
    <property type="molecule type" value="Genomic_DNA"/>
</dbReference>
<protein>
    <submittedName>
        <fullName evidence="1">Uncharacterized protein</fullName>
    </submittedName>
</protein>
<accession>A0A212L5Q9</accession>